<name>A0A660KNQ2_9ROSI</name>
<organism evidence="2 3">
    <name type="scientific">Carpinus fangiana</name>
    <dbReference type="NCBI Taxonomy" id="176857"/>
    <lineage>
        <taxon>Eukaryota</taxon>
        <taxon>Viridiplantae</taxon>
        <taxon>Streptophyta</taxon>
        <taxon>Embryophyta</taxon>
        <taxon>Tracheophyta</taxon>
        <taxon>Spermatophyta</taxon>
        <taxon>Magnoliopsida</taxon>
        <taxon>eudicotyledons</taxon>
        <taxon>Gunneridae</taxon>
        <taxon>Pentapetalae</taxon>
        <taxon>rosids</taxon>
        <taxon>fabids</taxon>
        <taxon>Fagales</taxon>
        <taxon>Betulaceae</taxon>
        <taxon>Carpinus</taxon>
    </lineage>
</organism>
<evidence type="ECO:0000313" key="2">
    <source>
        <dbReference type="EMBL" id="KAE8037048.1"/>
    </source>
</evidence>
<accession>A0A660KNQ2</accession>
<evidence type="ECO:0000256" key="1">
    <source>
        <dbReference type="SAM" id="MobiDB-lite"/>
    </source>
</evidence>
<dbReference type="EMBL" id="CM017324">
    <property type="protein sequence ID" value="KAE8037048.1"/>
    <property type="molecule type" value="Genomic_DNA"/>
</dbReference>
<evidence type="ECO:0000313" key="3">
    <source>
        <dbReference type="Proteomes" id="UP000327013"/>
    </source>
</evidence>
<protein>
    <recommendedName>
        <fullName evidence="4">Apple domain-containing protein</fullName>
    </recommendedName>
</protein>
<reference evidence="2 3" key="1">
    <citation type="submission" date="2019-06" db="EMBL/GenBank/DDBJ databases">
        <title>A chromosomal-level reference genome of Carpinus fangiana (Coryloideae, Betulaceae).</title>
        <authorList>
            <person name="Yang X."/>
            <person name="Wang Z."/>
            <person name="Zhang L."/>
            <person name="Hao G."/>
            <person name="Liu J."/>
            <person name="Yang Y."/>
        </authorList>
    </citation>
    <scope>NUCLEOTIDE SEQUENCE [LARGE SCALE GENOMIC DNA]</scope>
    <source>
        <strain evidence="2">Cfa_2016G</strain>
        <tissue evidence="2">Leaf</tissue>
    </source>
</reference>
<dbReference type="AlphaFoldDB" id="A0A660KNQ2"/>
<dbReference type="Proteomes" id="UP000327013">
    <property type="component" value="Chromosome 4"/>
</dbReference>
<feature type="region of interest" description="Disordered" evidence="1">
    <location>
        <begin position="68"/>
        <end position="99"/>
    </location>
</feature>
<gene>
    <name evidence="2" type="ORF">FH972_009674</name>
</gene>
<proteinExistence type="predicted"/>
<evidence type="ECO:0008006" key="4">
    <source>
        <dbReference type="Google" id="ProtNLM"/>
    </source>
</evidence>
<sequence length="99" mass="10927">MPNTDWPGSDYEYFHGQTDGWCRAACLDDCLCAAAIYQNGTCWKKRTPLSNGRTDSIVQTTTLIKIRKGNSTLKPPGVDSENKDNSTLKPSGKKDRSSL</sequence>
<dbReference type="OrthoDB" id="5857966at2759"/>
<keyword evidence="3" id="KW-1185">Reference proteome</keyword>
<feature type="compositionally biased region" description="Basic and acidic residues" evidence="1">
    <location>
        <begin position="80"/>
        <end position="99"/>
    </location>
</feature>